<reference evidence="1 2" key="1">
    <citation type="submission" date="2019-11" db="EMBL/GenBank/DDBJ databases">
        <authorList>
            <person name="Li X.-J."/>
            <person name="Feng X.-M."/>
        </authorList>
    </citation>
    <scope>NUCLEOTIDE SEQUENCE [LARGE SCALE GENOMIC DNA]</scope>
    <source>
        <strain evidence="1 2">XMNu-373</strain>
    </source>
</reference>
<dbReference type="Gene3D" id="3.40.190.10">
    <property type="entry name" value="Periplasmic binding protein-like II"/>
    <property type="match status" value="2"/>
</dbReference>
<dbReference type="NCBIfam" id="TIGR02122">
    <property type="entry name" value="TRAP_TAXI"/>
    <property type="match status" value="1"/>
</dbReference>
<dbReference type="Pfam" id="PF16868">
    <property type="entry name" value="NMT1_3"/>
    <property type="match status" value="1"/>
</dbReference>
<dbReference type="PANTHER" id="PTHR42941">
    <property type="entry name" value="SLL1037 PROTEIN"/>
    <property type="match status" value="1"/>
</dbReference>
<dbReference type="AlphaFoldDB" id="A0A7K3MAF4"/>
<proteinExistence type="predicted"/>
<name>A0A7K3MAF4_9ACTN</name>
<dbReference type="EMBL" id="WLZY01000009">
    <property type="protein sequence ID" value="NDL59952.1"/>
    <property type="molecule type" value="Genomic_DNA"/>
</dbReference>
<gene>
    <name evidence="1" type="ORF">F7O44_23025</name>
</gene>
<dbReference type="InterPro" id="IPR011852">
    <property type="entry name" value="TRAP_TAXI"/>
</dbReference>
<accession>A0A7K3MAF4</accession>
<organism evidence="1 2">
    <name type="scientific">Phytoactinopolyspora mesophila</name>
    <dbReference type="NCBI Taxonomy" id="2650750"/>
    <lineage>
        <taxon>Bacteria</taxon>
        <taxon>Bacillati</taxon>
        <taxon>Actinomycetota</taxon>
        <taxon>Actinomycetes</taxon>
        <taxon>Jiangellales</taxon>
        <taxon>Jiangellaceae</taxon>
        <taxon>Phytoactinopolyspora</taxon>
    </lineage>
</organism>
<sequence length="330" mass="35469">MKRLLEPARIGSRPYSRGFLATLSAGAALLVGLAACSEPGPSGDLRIATGGPGGVYFDYGHGMADAVRAHLPDLSPEVLETAASLDNIRMVVGGDAEVAFSLADSVSLAVNGDDPFGEPQPVRALARLYDNYVHFVVAAESDIWSLDDLRGHPVSTGAAGSGTEVIVDRLLEVAAMDPASDIMRHRLNIDESAVALAAGEISAFFFSAGLPTAAISELADAERIRLIDLSEQVPQMRERFGELYSERSIPRSMYGLETTTTIGVPNYLVVREDMDESLAYELTALLFNARDELARAHQEARRLNLRAAFSTYPVELHAGAIRYYRAARSG</sequence>
<dbReference type="RefSeq" id="WP_162452662.1">
    <property type="nucleotide sequence ID" value="NZ_WLZY01000009.1"/>
</dbReference>
<dbReference type="PANTHER" id="PTHR42941:SF1">
    <property type="entry name" value="SLL1037 PROTEIN"/>
    <property type="match status" value="1"/>
</dbReference>
<protein>
    <submittedName>
        <fullName evidence="1">TAXI family TRAP transporter solute-binding subunit</fullName>
    </submittedName>
</protein>
<evidence type="ECO:0000313" key="1">
    <source>
        <dbReference type="EMBL" id="NDL59952.1"/>
    </source>
</evidence>
<evidence type="ECO:0000313" key="2">
    <source>
        <dbReference type="Proteomes" id="UP000460435"/>
    </source>
</evidence>
<dbReference type="Proteomes" id="UP000460435">
    <property type="component" value="Unassembled WGS sequence"/>
</dbReference>
<keyword evidence="2" id="KW-1185">Reference proteome</keyword>
<dbReference type="SUPFAM" id="SSF53850">
    <property type="entry name" value="Periplasmic binding protein-like II"/>
    <property type="match status" value="1"/>
</dbReference>
<comment type="caution">
    <text evidence="1">The sequence shown here is derived from an EMBL/GenBank/DDBJ whole genome shotgun (WGS) entry which is preliminary data.</text>
</comment>
<dbReference type="CDD" id="cd13569">
    <property type="entry name" value="PBP2_TAXI_TRAP_like_1"/>
    <property type="match status" value="1"/>
</dbReference>